<dbReference type="GO" id="GO:0005886">
    <property type="term" value="C:plasma membrane"/>
    <property type="evidence" value="ECO:0007669"/>
    <property type="project" value="UniProtKB-SubCell"/>
</dbReference>
<gene>
    <name evidence="29" type="ORF">AXF42_Ash005566</name>
</gene>
<keyword evidence="15 25" id="KW-0067">ATP-binding</keyword>
<dbReference type="InterPro" id="IPR000719">
    <property type="entry name" value="Prot_kinase_dom"/>
</dbReference>
<feature type="transmembrane region" description="Helical" evidence="26">
    <location>
        <begin position="760"/>
        <end position="780"/>
    </location>
</feature>
<evidence type="ECO:0000256" key="6">
    <source>
        <dbReference type="ARBA" id="ARBA00022527"/>
    </source>
</evidence>
<dbReference type="PROSITE" id="PS50011">
    <property type="entry name" value="PROTEIN_KINASE_DOM"/>
    <property type="match status" value="1"/>
</dbReference>
<comment type="function">
    <text evidence="22">Receptor kinase that detects X.oryzae pv. oryzae protein Ax21 to promote innate immunity. Following X.oryzae pv. oryzae protein Ax21 detection, undergoes cleavage, releasing the processed protein kinase Xa21 chain.</text>
</comment>
<keyword evidence="14 29" id="KW-0418">Kinase</keyword>
<protein>
    <recommendedName>
        <fullName evidence="24">Receptor kinase-like protein Xa21</fullName>
        <ecNumber evidence="4">2.7.11.1</ecNumber>
    </recommendedName>
</protein>
<evidence type="ECO:0000256" key="22">
    <source>
        <dbReference type="ARBA" id="ARBA00054320"/>
    </source>
</evidence>
<evidence type="ECO:0000256" key="4">
    <source>
        <dbReference type="ARBA" id="ARBA00012513"/>
    </source>
</evidence>
<dbReference type="EC" id="2.7.11.1" evidence="4"/>
<dbReference type="SUPFAM" id="SSF56112">
    <property type="entry name" value="Protein kinase-like (PK-like)"/>
    <property type="match status" value="1"/>
</dbReference>
<keyword evidence="18 29" id="KW-0675">Receptor</keyword>
<dbReference type="EMBL" id="KZ451908">
    <property type="protein sequence ID" value="PKA63671.1"/>
    <property type="molecule type" value="Genomic_DNA"/>
</dbReference>
<dbReference type="GO" id="GO:0005789">
    <property type="term" value="C:endoplasmic reticulum membrane"/>
    <property type="evidence" value="ECO:0007669"/>
    <property type="project" value="UniProtKB-SubCell"/>
</dbReference>
<keyword evidence="9 29" id="KW-0808">Transferase</keyword>
<evidence type="ECO:0000256" key="9">
    <source>
        <dbReference type="ARBA" id="ARBA00022679"/>
    </source>
</evidence>
<comment type="subcellular location">
    <subcellularLocation>
        <location evidence="1">Cell membrane</location>
        <topology evidence="1">Single-pass type I membrane protein</topology>
    </subcellularLocation>
    <subcellularLocation>
        <location evidence="2">Endoplasmic reticulum membrane</location>
        <topology evidence="2">Single-pass membrane protein</topology>
    </subcellularLocation>
</comment>
<dbReference type="FunFam" id="3.80.10.10:FF:001158">
    <property type="entry name" value="Leucine-rich repeat protein kinase family protein"/>
    <property type="match status" value="1"/>
</dbReference>
<evidence type="ECO:0000256" key="23">
    <source>
        <dbReference type="ARBA" id="ARBA00056628"/>
    </source>
</evidence>
<keyword evidence="30" id="KW-1185">Reference proteome</keyword>
<evidence type="ECO:0000256" key="16">
    <source>
        <dbReference type="ARBA" id="ARBA00022989"/>
    </source>
</evidence>
<dbReference type="FunFam" id="3.30.200.20:FF:000432">
    <property type="entry name" value="LRR receptor-like serine/threonine-protein kinase EFR"/>
    <property type="match status" value="1"/>
</dbReference>
<dbReference type="GO" id="GO:0005524">
    <property type="term" value="F:ATP binding"/>
    <property type="evidence" value="ECO:0007669"/>
    <property type="project" value="UniProtKB-UniRule"/>
</dbReference>
<dbReference type="InterPro" id="IPR032675">
    <property type="entry name" value="LRR_dom_sf"/>
</dbReference>
<comment type="similarity">
    <text evidence="3">Belongs to the protein kinase superfamily. Ser/Thr protein kinase family.</text>
</comment>
<feature type="binding site" evidence="25">
    <location>
        <position position="845"/>
    </location>
    <ligand>
        <name>ATP</name>
        <dbReference type="ChEBI" id="CHEBI:30616"/>
    </ligand>
</feature>
<evidence type="ECO:0000256" key="27">
    <source>
        <dbReference type="SAM" id="SignalP"/>
    </source>
</evidence>
<evidence type="ECO:0000256" key="21">
    <source>
        <dbReference type="ARBA" id="ARBA00048679"/>
    </source>
</evidence>
<keyword evidence="6" id="KW-0723">Serine/threonine-protein kinase</keyword>
<dbReference type="InterPro" id="IPR050647">
    <property type="entry name" value="Plant_LRR-RLKs"/>
</dbReference>
<evidence type="ECO:0000256" key="1">
    <source>
        <dbReference type="ARBA" id="ARBA00004251"/>
    </source>
</evidence>
<evidence type="ECO:0000256" key="19">
    <source>
        <dbReference type="ARBA" id="ARBA00023180"/>
    </source>
</evidence>
<dbReference type="SMART" id="SM00369">
    <property type="entry name" value="LRR_TYP"/>
    <property type="match status" value="11"/>
</dbReference>
<evidence type="ECO:0000256" key="26">
    <source>
        <dbReference type="SAM" id="Phobius"/>
    </source>
</evidence>
<dbReference type="SUPFAM" id="SSF52047">
    <property type="entry name" value="RNI-like"/>
    <property type="match status" value="2"/>
</dbReference>
<dbReference type="InterPro" id="IPR001611">
    <property type="entry name" value="Leu-rich_rpt"/>
</dbReference>
<dbReference type="Gene3D" id="3.30.200.20">
    <property type="entry name" value="Phosphorylase Kinase, domain 1"/>
    <property type="match status" value="1"/>
</dbReference>
<reference evidence="29 30" key="1">
    <citation type="journal article" date="2017" name="Nature">
        <title>The Apostasia genome and the evolution of orchids.</title>
        <authorList>
            <person name="Zhang G.Q."/>
            <person name="Liu K.W."/>
            <person name="Li Z."/>
            <person name="Lohaus R."/>
            <person name="Hsiao Y.Y."/>
            <person name="Niu S.C."/>
            <person name="Wang J.Y."/>
            <person name="Lin Y.C."/>
            <person name="Xu Q."/>
            <person name="Chen L.J."/>
            <person name="Yoshida K."/>
            <person name="Fujiwara S."/>
            <person name="Wang Z.W."/>
            <person name="Zhang Y.Q."/>
            <person name="Mitsuda N."/>
            <person name="Wang M."/>
            <person name="Liu G.H."/>
            <person name="Pecoraro L."/>
            <person name="Huang H.X."/>
            <person name="Xiao X.J."/>
            <person name="Lin M."/>
            <person name="Wu X.Y."/>
            <person name="Wu W.L."/>
            <person name="Chen Y.Y."/>
            <person name="Chang S.B."/>
            <person name="Sakamoto S."/>
            <person name="Ohme-Takagi M."/>
            <person name="Yagi M."/>
            <person name="Zeng S.J."/>
            <person name="Shen C.Y."/>
            <person name="Yeh C.M."/>
            <person name="Luo Y.B."/>
            <person name="Tsai W.C."/>
            <person name="Van de Peer Y."/>
            <person name="Liu Z.J."/>
        </authorList>
    </citation>
    <scope>NUCLEOTIDE SEQUENCE [LARGE SCALE GENOMIC DNA]</scope>
    <source>
        <strain evidence="30">cv. Shenzhen</strain>
        <tissue evidence="29">Stem</tissue>
    </source>
</reference>
<dbReference type="OrthoDB" id="676979at2759"/>
<evidence type="ECO:0000256" key="20">
    <source>
        <dbReference type="ARBA" id="ARBA00047899"/>
    </source>
</evidence>
<dbReference type="PROSITE" id="PS00108">
    <property type="entry name" value="PROTEIN_KINASE_ST"/>
    <property type="match status" value="1"/>
</dbReference>
<dbReference type="STRING" id="1088818.A0A2I0B7D1"/>
<dbReference type="FunFam" id="3.80.10.10:FF:000275">
    <property type="entry name" value="Leucine-rich repeat receptor-like protein kinase"/>
    <property type="match status" value="1"/>
</dbReference>
<dbReference type="Pfam" id="PF13855">
    <property type="entry name" value="LRR_8"/>
    <property type="match status" value="3"/>
</dbReference>
<dbReference type="FunFam" id="1.10.510.10:FF:000358">
    <property type="entry name" value="Putative leucine-rich repeat receptor-like serine/threonine-protein kinase"/>
    <property type="match status" value="1"/>
</dbReference>
<sequence>MFSFLFLFLILPLEASDRLALLSFKSAISHDPIQQPLASWNDSMDHCQWPGVKCSSSRRRHAGRVTELDLDSYNITGSITPTLANLTFLRRLNLPNNRFHGQIPPEIGKLRRLRYLNLSSNSLVSEIPTSLSQCSQLQVIALGSNKLHGAIPPNLSNCQNLRIITVKDNHLVEEIPPEFGNLPKLAYLDLASNNLTGTIPSSLGNLSSLLALELFGNSISGTIPPSLGRLSSLVFLRLYRNSLVGSIPSSLGNLTSLQMFDLSYNNLTGELPSSLTNLSSLTLLDITTNRISGSIPPSLSQLSALTDLALTANSLTGSIPATFGLFQSLEVLALSRNQLSGDVPKSIYNLSTIEYLGIANNNLVGTLPQDFGMYFPRLKRLLMYFNKLHGQIPASLANATGLSDIELTGNNFTGKIPTRLGTLQDLSWLSLDRNQLKAGKEGGWGFLTSLTNCSKLQVLSLEFNGLGGGLPASVGNLSRSLQWLTMGGNQLSGSIPVEIGNLFGLEILGLDRNDLDGRIPSTVGKLQQLQTLELSFNKLTGQIPGSLGNLSELTYLSLEVNALEGQIPASIGQCQALGTLDLSDNTLSGTIPTEVLSLSSLSKYLDLSKNLLNGPLPPEVGRLKNLREFYVESNELTGDIPGSIGQCQVFEVLHLNYNKFQGVIPQSLSNLRGLQDLNLASNNFSGSIPEFLKDFSLLQNLNLSFNNFEGQVPIGGVFRNLSAVSLQGNHKLCGGDPTLNLSSCASTIHAKRHKSHRLKIILLATIAAASTLLVASFIALRYWMRERRTIPTTDPTKGQHGKVSYYDILKATNGFSTDNLIGVGGFGSVYKGVLEIGEEKVVAVKVLNLQKKGALKSFTAECNALKAIRHRNLVKIITSCSSVDNRGNEFKAIIFQYMENGNLHDWLHREERDQLRLGLLQRFNIAIDIASALEYLHHHGATPVVHCDLKPSNILLDDAFTAHLSDFGLAKLLGTSHESSESSAVGIKGTVGYAAPEYGMANEASTKGDIYSYGILLLEIFTGKRPTDESLKEDSSLHRFVEMALPDQVMDITDPSLLSEVKEVFDGRYFHEWMISILQIGLSCSKEISRERMDIRIAIKELHALRNKLVNQNTRQIRETATLLQEGSAYADHYQ</sequence>
<dbReference type="InterPro" id="IPR017441">
    <property type="entry name" value="Protein_kinase_ATP_BS"/>
</dbReference>
<keyword evidence="19" id="KW-0325">Glycoprotein</keyword>
<keyword evidence="5" id="KW-1003">Cell membrane</keyword>
<dbReference type="Gene3D" id="1.10.510.10">
    <property type="entry name" value="Transferase(Phosphotransferase) domain 1"/>
    <property type="match status" value="1"/>
</dbReference>
<keyword evidence="10 26" id="KW-0812">Transmembrane</keyword>
<evidence type="ECO:0000256" key="3">
    <source>
        <dbReference type="ARBA" id="ARBA00008684"/>
    </source>
</evidence>
<feature type="chain" id="PRO_5014172081" description="Receptor kinase-like protein Xa21" evidence="27">
    <location>
        <begin position="16"/>
        <end position="1135"/>
    </location>
</feature>
<keyword evidence="11 27" id="KW-0732">Signal</keyword>
<feature type="domain" description="Protein kinase" evidence="28">
    <location>
        <begin position="815"/>
        <end position="1074"/>
    </location>
</feature>
<evidence type="ECO:0000256" key="13">
    <source>
        <dbReference type="ARBA" id="ARBA00022741"/>
    </source>
</evidence>
<keyword evidence="16 26" id="KW-1133">Transmembrane helix</keyword>
<feature type="signal peptide" evidence="27">
    <location>
        <begin position="1"/>
        <end position="15"/>
    </location>
</feature>
<dbReference type="InterPro" id="IPR011009">
    <property type="entry name" value="Kinase-like_dom_sf"/>
</dbReference>
<keyword evidence="17 26" id="KW-0472">Membrane</keyword>
<evidence type="ECO:0000256" key="7">
    <source>
        <dbReference type="ARBA" id="ARBA00022553"/>
    </source>
</evidence>
<evidence type="ECO:0000256" key="18">
    <source>
        <dbReference type="ARBA" id="ARBA00023170"/>
    </source>
</evidence>
<keyword evidence="7" id="KW-0597">Phosphoprotein</keyword>
<evidence type="ECO:0000256" key="11">
    <source>
        <dbReference type="ARBA" id="ARBA00022729"/>
    </source>
</evidence>
<dbReference type="Pfam" id="PF08263">
    <property type="entry name" value="LRRNT_2"/>
    <property type="match status" value="1"/>
</dbReference>
<accession>A0A2I0B7D1</accession>
<organism evidence="29 30">
    <name type="scientific">Apostasia shenzhenica</name>
    <dbReference type="NCBI Taxonomy" id="1088818"/>
    <lineage>
        <taxon>Eukaryota</taxon>
        <taxon>Viridiplantae</taxon>
        <taxon>Streptophyta</taxon>
        <taxon>Embryophyta</taxon>
        <taxon>Tracheophyta</taxon>
        <taxon>Spermatophyta</taxon>
        <taxon>Magnoliopsida</taxon>
        <taxon>Liliopsida</taxon>
        <taxon>Asparagales</taxon>
        <taxon>Orchidaceae</taxon>
        <taxon>Apostasioideae</taxon>
        <taxon>Apostasia</taxon>
    </lineage>
</organism>
<evidence type="ECO:0000313" key="29">
    <source>
        <dbReference type="EMBL" id="PKA63671.1"/>
    </source>
</evidence>
<comment type="catalytic activity">
    <reaction evidence="21">
        <text>L-seryl-[protein] + ATP = O-phospho-L-seryl-[protein] + ADP + H(+)</text>
        <dbReference type="Rhea" id="RHEA:17989"/>
        <dbReference type="Rhea" id="RHEA-COMP:9863"/>
        <dbReference type="Rhea" id="RHEA-COMP:11604"/>
        <dbReference type="ChEBI" id="CHEBI:15378"/>
        <dbReference type="ChEBI" id="CHEBI:29999"/>
        <dbReference type="ChEBI" id="CHEBI:30616"/>
        <dbReference type="ChEBI" id="CHEBI:83421"/>
        <dbReference type="ChEBI" id="CHEBI:456216"/>
        <dbReference type="EC" id="2.7.11.1"/>
    </reaction>
</comment>
<dbReference type="Pfam" id="PF23598">
    <property type="entry name" value="LRR_14"/>
    <property type="match status" value="1"/>
</dbReference>
<evidence type="ECO:0000256" key="15">
    <source>
        <dbReference type="ARBA" id="ARBA00022840"/>
    </source>
</evidence>
<evidence type="ECO:0000256" key="14">
    <source>
        <dbReference type="ARBA" id="ARBA00022777"/>
    </source>
</evidence>
<comment type="catalytic activity">
    <reaction evidence="20">
        <text>L-threonyl-[protein] + ATP = O-phospho-L-threonyl-[protein] + ADP + H(+)</text>
        <dbReference type="Rhea" id="RHEA:46608"/>
        <dbReference type="Rhea" id="RHEA-COMP:11060"/>
        <dbReference type="Rhea" id="RHEA-COMP:11605"/>
        <dbReference type="ChEBI" id="CHEBI:15378"/>
        <dbReference type="ChEBI" id="CHEBI:30013"/>
        <dbReference type="ChEBI" id="CHEBI:30616"/>
        <dbReference type="ChEBI" id="CHEBI:61977"/>
        <dbReference type="ChEBI" id="CHEBI:456216"/>
        <dbReference type="EC" id="2.7.11.1"/>
    </reaction>
</comment>
<dbReference type="FunFam" id="3.80.10.10:FF:000299">
    <property type="entry name" value="Piriformospora indica-insensitive protein 2"/>
    <property type="match status" value="1"/>
</dbReference>
<keyword evidence="8" id="KW-0433">Leucine-rich repeat</keyword>
<evidence type="ECO:0000256" key="5">
    <source>
        <dbReference type="ARBA" id="ARBA00022475"/>
    </source>
</evidence>
<dbReference type="SMART" id="SM00365">
    <property type="entry name" value="LRR_SD22"/>
    <property type="match status" value="5"/>
</dbReference>
<comment type="function">
    <text evidence="23">The processed protein kinase Xa21 chain released by protein cleavage after X.oryzae pv. oryzae protein Ax21 detection translocates into the nucleus where it can bind and regulate WRKY62, a transcription factor. Confers resistance to the bacterial pathogen X.oryzae pv. oryzae (Xoo).</text>
</comment>
<keyword evidence="13 25" id="KW-0547">Nucleotide-binding</keyword>
<dbReference type="InterPro" id="IPR008271">
    <property type="entry name" value="Ser/Thr_kinase_AS"/>
</dbReference>
<evidence type="ECO:0000256" key="10">
    <source>
        <dbReference type="ARBA" id="ARBA00022692"/>
    </source>
</evidence>
<dbReference type="GO" id="GO:0004674">
    <property type="term" value="F:protein serine/threonine kinase activity"/>
    <property type="evidence" value="ECO:0007669"/>
    <property type="project" value="UniProtKB-KW"/>
</dbReference>
<dbReference type="InterPro" id="IPR055414">
    <property type="entry name" value="LRR_R13L4/SHOC2-like"/>
</dbReference>
<evidence type="ECO:0000256" key="24">
    <source>
        <dbReference type="ARBA" id="ARBA00072040"/>
    </source>
</evidence>
<dbReference type="Proteomes" id="UP000236161">
    <property type="component" value="Unassembled WGS sequence"/>
</dbReference>
<evidence type="ECO:0000256" key="12">
    <source>
        <dbReference type="ARBA" id="ARBA00022737"/>
    </source>
</evidence>
<dbReference type="PROSITE" id="PS00107">
    <property type="entry name" value="PROTEIN_KINASE_ATP"/>
    <property type="match status" value="1"/>
</dbReference>
<name>A0A2I0B7D1_9ASPA</name>
<dbReference type="AlphaFoldDB" id="A0A2I0B7D1"/>
<evidence type="ECO:0000256" key="25">
    <source>
        <dbReference type="PROSITE-ProRule" id="PRU10141"/>
    </source>
</evidence>
<proteinExistence type="inferred from homology"/>
<evidence type="ECO:0000256" key="17">
    <source>
        <dbReference type="ARBA" id="ARBA00023136"/>
    </source>
</evidence>
<evidence type="ECO:0000259" key="28">
    <source>
        <dbReference type="PROSITE" id="PS50011"/>
    </source>
</evidence>
<dbReference type="InterPro" id="IPR003591">
    <property type="entry name" value="Leu-rich_rpt_typical-subtyp"/>
</dbReference>
<dbReference type="GO" id="GO:0033612">
    <property type="term" value="F:receptor serine/threonine kinase binding"/>
    <property type="evidence" value="ECO:0007669"/>
    <property type="project" value="TreeGrafter"/>
</dbReference>
<dbReference type="PANTHER" id="PTHR48056:SF89">
    <property type="entry name" value="OS06G0585982 PROTEIN"/>
    <property type="match status" value="1"/>
</dbReference>
<dbReference type="PANTHER" id="PTHR48056">
    <property type="entry name" value="LRR RECEPTOR-LIKE SERINE/THREONINE-PROTEIN KINASE-RELATED"/>
    <property type="match status" value="1"/>
</dbReference>
<dbReference type="InterPro" id="IPR013210">
    <property type="entry name" value="LRR_N_plant-typ"/>
</dbReference>
<dbReference type="Pfam" id="PF00069">
    <property type="entry name" value="Pkinase"/>
    <property type="match status" value="1"/>
</dbReference>
<dbReference type="Pfam" id="PF00560">
    <property type="entry name" value="LRR_1"/>
    <property type="match status" value="6"/>
</dbReference>
<keyword evidence="12" id="KW-0677">Repeat</keyword>
<dbReference type="GO" id="GO:0106310">
    <property type="term" value="F:protein serine kinase activity"/>
    <property type="evidence" value="ECO:0007669"/>
    <property type="project" value="RHEA"/>
</dbReference>
<evidence type="ECO:0000256" key="8">
    <source>
        <dbReference type="ARBA" id="ARBA00022614"/>
    </source>
</evidence>
<dbReference type="Gene3D" id="3.80.10.10">
    <property type="entry name" value="Ribonuclease Inhibitor"/>
    <property type="match status" value="5"/>
</dbReference>
<dbReference type="FunFam" id="3.80.10.10:FF:000288">
    <property type="entry name" value="LRR receptor-like serine/threonine-protein kinase EFR"/>
    <property type="match status" value="1"/>
</dbReference>
<evidence type="ECO:0000256" key="2">
    <source>
        <dbReference type="ARBA" id="ARBA00004389"/>
    </source>
</evidence>
<dbReference type="SMART" id="SM00220">
    <property type="entry name" value="S_TKc"/>
    <property type="match status" value="1"/>
</dbReference>
<evidence type="ECO:0000313" key="30">
    <source>
        <dbReference type="Proteomes" id="UP000236161"/>
    </source>
</evidence>